<evidence type="ECO:0000313" key="9">
    <source>
        <dbReference type="EMBL" id="CRK88370.1"/>
    </source>
</evidence>
<dbReference type="AlphaFoldDB" id="A0A1J1HLF0"/>
<dbReference type="GO" id="GO:0060271">
    <property type="term" value="P:cilium assembly"/>
    <property type="evidence" value="ECO:0007669"/>
    <property type="project" value="TreeGrafter"/>
</dbReference>
<keyword evidence="6" id="KW-0206">Cytoskeleton</keyword>
<evidence type="ECO:0000256" key="4">
    <source>
        <dbReference type="ARBA" id="ARBA00022490"/>
    </source>
</evidence>
<dbReference type="GO" id="GO:0030992">
    <property type="term" value="C:intraciliary transport particle B"/>
    <property type="evidence" value="ECO:0007669"/>
    <property type="project" value="TreeGrafter"/>
</dbReference>
<dbReference type="Pfam" id="PF12317">
    <property type="entry name" value="IFT46_B_C"/>
    <property type="match status" value="1"/>
</dbReference>
<evidence type="ECO:0000256" key="2">
    <source>
        <dbReference type="ARBA" id="ARBA00007700"/>
    </source>
</evidence>
<feature type="compositionally biased region" description="Low complexity" evidence="8">
    <location>
        <begin position="79"/>
        <end position="89"/>
    </location>
</feature>
<dbReference type="Proteomes" id="UP000183832">
    <property type="component" value="Unassembled WGS sequence"/>
</dbReference>
<name>A0A1J1HLF0_9DIPT</name>
<dbReference type="GO" id="GO:0042073">
    <property type="term" value="P:intraciliary transport"/>
    <property type="evidence" value="ECO:0007669"/>
    <property type="project" value="InterPro"/>
</dbReference>
<dbReference type="OrthoDB" id="2119217at2759"/>
<dbReference type="STRING" id="568069.A0A1J1HLF0"/>
<dbReference type="PANTHER" id="PTHR13376">
    <property type="entry name" value="INTRAFLAGELLAR TRANSPORT PROTEIN 46 HOMOLOG"/>
    <property type="match status" value="1"/>
</dbReference>
<feature type="region of interest" description="Disordered" evidence="8">
    <location>
        <begin position="1"/>
        <end position="22"/>
    </location>
</feature>
<sequence length="344" mass="39897">MDSYDEVHNVKDGREISTPEFDVRSSIKFDRNVDDVKEDIFENSSTEVHVKPKLERLDSQQLQRSKKSFRKMNIDSIDDNNNLSESSSSKSDDDDDDDDDGAHQYLSSFPNDPEKQQQQQPPKFDYNFKQFENLDAAFPADLREIMQYIPKFSPQNVEIDYKLQVFIPEFFPSVGDIDAFLKIVTPEPLKAMEATHLNDISRLGLEVLDEPGEQSEEALLQIKLRSMFAKPLAAPSALVKSPKDIDKWIQEIQSLHASRIHDNLMQQHQTQINIDNLMTEWPDDVERRMESCYPSPNLNCTLSDYVKIICNLFDIPIENADNHYDYIRALNILFNLYIAIRKEK</sequence>
<reference evidence="9 10" key="1">
    <citation type="submission" date="2015-04" db="EMBL/GenBank/DDBJ databases">
        <authorList>
            <person name="Syromyatnikov M.Y."/>
            <person name="Popov V.N."/>
        </authorList>
    </citation>
    <scope>NUCLEOTIDE SEQUENCE [LARGE SCALE GENOMIC DNA]</scope>
</reference>
<keyword evidence="7" id="KW-0966">Cell projection</keyword>
<keyword evidence="10" id="KW-1185">Reference proteome</keyword>
<organism evidence="9 10">
    <name type="scientific">Clunio marinus</name>
    <dbReference type="NCBI Taxonomy" id="568069"/>
    <lineage>
        <taxon>Eukaryota</taxon>
        <taxon>Metazoa</taxon>
        <taxon>Ecdysozoa</taxon>
        <taxon>Arthropoda</taxon>
        <taxon>Hexapoda</taxon>
        <taxon>Insecta</taxon>
        <taxon>Pterygota</taxon>
        <taxon>Neoptera</taxon>
        <taxon>Endopterygota</taxon>
        <taxon>Diptera</taxon>
        <taxon>Nematocera</taxon>
        <taxon>Chironomoidea</taxon>
        <taxon>Chironomidae</taxon>
        <taxon>Clunio</taxon>
    </lineage>
</organism>
<gene>
    <name evidence="9" type="ORF">CLUMA_CG002147</name>
</gene>
<evidence type="ECO:0000256" key="3">
    <source>
        <dbReference type="ARBA" id="ARBA00017206"/>
    </source>
</evidence>
<dbReference type="GO" id="GO:0031514">
    <property type="term" value="C:motile cilium"/>
    <property type="evidence" value="ECO:0007669"/>
    <property type="project" value="TreeGrafter"/>
</dbReference>
<evidence type="ECO:0000256" key="5">
    <source>
        <dbReference type="ARBA" id="ARBA00023069"/>
    </source>
</evidence>
<dbReference type="InterPro" id="IPR022088">
    <property type="entry name" value="Intraflagellar_transp_cmplxB"/>
</dbReference>
<evidence type="ECO:0000256" key="7">
    <source>
        <dbReference type="ARBA" id="ARBA00023273"/>
    </source>
</evidence>
<evidence type="ECO:0000256" key="8">
    <source>
        <dbReference type="SAM" id="MobiDB-lite"/>
    </source>
</evidence>
<dbReference type="GO" id="GO:0005815">
    <property type="term" value="C:microtubule organizing center"/>
    <property type="evidence" value="ECO:0007669"/>
    <property type="project" value="TreeGrafter"/>
</dbReference>
<protein>
    <recommendedName>
        <fullName evidence="3">Intraflagellar transport protein 46 homolog</fullName>
    </recommendedName>
</protein>
<keyword evidence="5" id="KW-0969">Cilium</keyword>
<comment type="subcellular location">
    <subcellularLocation>
        <location evidence="1">Cytoplasm</location>
        <location evidence="1">Cytoskeleton</location>
        <location evidence="1">Cilium basal body</location>
    </subcellularLocation>
</comment>
<comment type="similarity">
    <text evidence="2">Belongs to the IFT46 family.</text>
</comment>
<proteinExistence type="inferred from homology"/>
<dbReference type="EMBL" id="CVRI01000006">
    <property type="protein sequence ID" value="CRK88370.1"/>
    <property type="molecule type" value="Genomic_DNA"/>
</dbReference>
<evidence type="ECO:0000313" key="10">
    <source>
        <dbReference type="Proteomes" id="UP000183832"/>
    </source>
</evidence>
<feature type="region of interest" description="Disordered" evidence="8">
    <location>
        <begin position="52"/>
        <end position="121"/>
    </location>
</feature>
<accession>A0A1J1HLF0</accession>
<dbReference type="PANTHER" id="PTHR13376:SF0">
    <property type="entry name" value="INTRAFLAGELLAR TRANSPORT PROTEIN 46 HOMOLOG"/>
    <property type="match status" value="1"/>
</dbReference>
<evidence type="ECO:0000256" key="1">
    <source>
        <dbReference type="ARBA" id="ARBA00004120"/>
    </source>
</evidence>
<keyword evidence="4" id="KW-0963">Cytoplasm</keyword>
<evidence type="ECO:0000256" key="6">
    <source>
        <dbReference type="ARBA" id="ARBA00023212"/>
    </source>
</evidence>